<dbReference type="InterPro" id="IPR003740">
    <property type="entry name" value="YitT"/>
</dbReference>
<protein>
    <submittedName>
        <fullName evidence="8">Membrane protein putative</fullName>
    </submittedName>
</protein>
<dbReference type="FunCoup" id="U2FJP8">
    <property type="interactions" value="10"/>
</dbReference>
<evidence type="ECO:0000256" key="1">
    <source>
        <dbReference type="ARBA" id="ARBA00004651"/>
    </source>
</evidence>
<comment type="caution">
    <text evidence="8">The sequence shown here is derived from an EMBL/GenBank/DDBJ whole genome shotgun (WGS) entry which is preliminary data.</text>
</comment>
<dbReference type="AlphaFoldDB" id="U2FJP8"/>
<dbReference type="eggNOG" id="COG1284">
    <property type="taxonomic scope" value="Bacteria"/>
</dbReference>
<keyword evidence="3 6" id="KW-0812">Transmembrane</keyword>
<dbReference type="STRING" id="1033810.HLPCO_000644"/>
<sequence>MIKFQKVLKHLIAVFFITVGAFLATIGLNMFLVPNNIIDGGVVGISIMLSSITKFKLGFYIIILNLPFLLIGYKLIGKTFAFYTLYSIVALSVWSYILDDVPLITNEMLLAAIFGGIVLGIGVGLIIRYGGSLDGTEIVAIIMDRKSGFSLGEIVMFFNIFILSSAVFVYGWEEAMYSIITYFIAFKVIDITIEGLNETRAVIIVTTKEEDITSQLMNQLGRGITILNGVGAYSHEEKSVLYAVITRLEISKLKQIVNNIDEQAFVTISQVHEVLGGLAKN</sequence>
<dbReference type="RefSeq" id="WP_008826955.1">
    <property type="nucleotide sequence ID" value="NZ_AFNU02000002.1"/>
</dbReference>
<evidence type="ECO:0000256" key="3">
    <source>
        <dbReference type="ARBA" id="ARBA00022692"/>
    </source>
</evidence>
<evidence type="ECO:0000256" key="6">
    <source>
        <dbReference type="SAM" id="Phobius"/>
    </source>
</evidence>
<dbReference type="Gene3D" id="3.30.70.120">
    <property type="match status" value="1"/>
</dbReference>
<dbReference type="CDD" id="cd16380">
    <property type="entry name" value="YitT_C"/>
    <property type="match status" value="1"/>
</dbReference>
<keyword evidence="4 6" id="KW-1133">Transmembrane helix</keyword>
<dbReference type="InterPro" id="IPR051461">
    <property type="entry name" value="UPF0750_membrane"/>
</dbReference>
<dbReference type="InterPro" id="IPR019264">
    <property type="entry name" value="DUF2179"/>
</dbReference>
<reference evidence="8 9" key="2">
    <citation type="journal article" date="2013" name="PLoS ONE">
        <title>INDIGO - INtegrated Data Warehouse of MIcrobial GenOmes with Examples from the Red Sea Extremophiles.</title>
        <authorList>
            <person name="Alam I."/>
            <person name="Antunes A."/>
            <person name="Kamau A.A."/>
            <person name="Ba Alawi W."/>
            <person name="Kalkatawi M."/>
            <person name="Stingl U."/>
            <person name="Bajic V.B."/>
        </authorList>
    </citation>
    <scope>NUCLEOTIDE SEQUENCE [LARGE SCALE GENOMIC DNA]</scope>
    <source>
        <strain evidence="8 9">SSD-17B</strain>
    </source>
</reference>
<comment type="subcellular location">
    <subcellularLocation>
        <location evidence="1">Cell membrane</location>
        <topology evidence="1">Multi-pass membrane protein</topology>
    </subcellularLocation>
</comment>
<evidence type="ECO:0000256" key="2">
    <source>
        <dbReference type="ARBA" id="ARBA00022475"/>
    </source>
</evidence>
<dbReference type="Pfam" id="PF02588">
    <property type="entry name" value="YitT_membrane"/>
    <property type="match status" value="1"/>
</dbReference>
<dbReference type="GO" id="GO:0005886">
    <property type="term" value="C:plasma membrane"/>
    <property type="evidence" value="ECO:0007669"/>
    <property type="project" value="UniProtKB-SubCell"/>
</dbReference>
<dbReference type="PANTHER" id="PTHR33545:SF3">
    <property type="entry name" value="UPF0750 MEMBRANE PROTEIN YQFU"/>
    <property type="match status" value="1"/>
</dbReference>
<dbReference type="InParanoid" id="U2FJP8"/>
<feature type="transmembrane region" description="Helical" evidence="6">
    <location>
        <begin position="148"/>
        <end position="169"/>
    </location>
</feature>
<organism evidence="8 9">
    <name type="scientific">Haloplasma contractile SSD-17B</name>
    <dbReference type="NCBI Taxonomy" id="1033810"/>
    <lineage>
        <taxon>Bacteria</taxon>
        <taxon>Bacillati</taxon>
        <taxon>Mycoplasmatota</taxon>
        <taxon>Mollicutes</taxon>
        <taxon>Haloplasmatales</taxon>
        <taxon>Haloplasmataceae</taxon>
        <taxon>Haloplasma</taxon>
    </lineage>
</organism>
<dbReference type="Pfam" id="PF10035">
    <property type="entry name" value="DUF2179"/>
    <property type="match status" value="1"/>
</dbReference>
<dbReference type="InterPro" id="IPR015867">
    <property type="entry name" value="N-reg_PII/ATP_PRibTrfase_C"/>
</dbReference>
<proteinExistence type="predicted"/>
<feature type="transmembrane region" description="Helical" evidence="6">
    <location>
        <begin position="175"/>
        <end position="193"/>
    </location>
</feature>
<evidence type="ECO:0000313" key="9">
    <source>
        <dbReference type="Proteomes" id="UP000005707"/>
    </source>
</evidence>
<dbReference type="PANTHER" id="PTHR33545">
    <property type="entry name" value="UPF0750 MEMBRANE PROTEIN YITT-RELATED"/>
    <property type="match status" value="1"/>
</dbReference>
<feature type="transmembrane region" description="Helical" evidence="6">
    <location>
        <begin position="80"/>
        <end position="97"/>
    </location>
</feature>
<name>U2FJP8_9MOLU</name>
<keyword evidence="9" id="KW-1185">Reference proteome</keyword>
<feature type="transmembrane region" description="Helical" evidence="6">
    <location>
        <begin position="12"/>
        <end position="32"/>
    </location>
</feature>
<dbReference type="Proteomes" id="UP000005707">
    <property type="component" value="Unassembled WGS sequence"/>
</dbReference>
<accession>U2FJP8</accession>
<evidence type="ECO:0000259" key="7">
    <source>
        <dbReference type="Pfam" id="PF10035"/>
    </source>
</evidence>
<evidence type="ECO:0000256" key="4">
    <source>
        <dbReference type="ARBA" id="ARBA00022989"/>
    </source>
</evidence>
<dbReference type="PIRSF" id="PIRSF006483">
    <property type="entry name" value="Membrane_protein_YitT"/>
    <property type="match status" value="1"/>
</dbReference>
<keyword evidence="2" id="KW-1003">Cell membrane</keyword>
<feature type="transmembrane region" description="Helical" evidence="6">
    <location>
        <begin position="52"/>
        <end position="73"/>
    </location>
</feature>
<feature type="domain" description="DUF2179" evidence="7">
    <location>
        <begin position="222"/>
        <end position="276"/>
    </location>
</feature>
<evidence type="ECO:0000256" key="5">
    <source>
        <dbReference type="ARBA" id="ARBA00023136"/>
    </source>
</evidence>
<feature type="transmembrane region" description="Helical" evidence="6">
    <location>
        <begin position="109"/>
        <end position="127"/>
    </location>
</feature>
<evidence type="ECO:0000313" key="8">
    <source>
        <dbReference type="EMBL" id="ERJ13035.1"/>
    </source>
</evidence>
<gene>
    <name evidence="8" type="ORF">HLPCO_000644</name>
</gene>
<keyword evidence="5 6" id="KW-0472">Membrane</keyword>
<reference evidence="8 9" key="1">
    <citation type="journal article" date="2011" name="J. Bacteriol.">
        <title>Genome sequence of Haloplasma contractile, an unusual contractile bacterium from a deep-sea anoxic brine lake.</title>
        <authorList>
            <person name="Antunes A."/>
            <person name="Alam I."/>
            <person name="El Dorry H."/>
            <person name="Siam R."/>
            <person name="Robertson A."/>
            <person name="Bajic V.B."/>
            <person name="Stingl U."/>
        </authorList>
    </citation>
    <scope>NUCLEOTIDE SEQUENCE [LARGE SCALE GENOMIC DNA]</scope>
    <source>
        <strain evidence="8 9">SSD-17B</strain>
    </source>
</reference>
<dbReference type="EMBL" id="AFNU02000002">
    <property type="protein sequence ID" value="ERJ13035.1"/>
    <property type="molecule type" value="Genomic_DNA"/>
</dbReference>